<protein>
    <submittedName>
        <fullName evidence="3">DUF6047 family protein</fullName>
    </submittedName>
</protein>
<evidence type="ECO:0000313" key="3">
    <source>
        <dbReference type="EMBL" id="UVQ74729.1"/>
    </source>
</evidence>
<dbReference type="EMBL" id="CP103141">
    <property type="protein sequence ID" value="UVQ74729.1"/>
    <property type="molecule type" value="Genomic_DNA"/>
</dbReference>
<dbReference type="RefSeq" id="WP_004315703.1">
    <property type="nucleotide sequence ID" value="NZ_CACRSZ010000056.1"/>
</dbReference>
<dbReference type="EMBL" id="CACRSZ010000056">
    <property type="protein sequence ID" value="VYT35160.1"/>
    <property type="molecule type" value="Genomic_DNA"/>
</dbReference>
<evidence type="ECO:0000313" key="6">
    <source>
        <dbReference type="Proteomes" id="UP001060104"/>
    </source>
</evidence>
<reference evidence="4" key="2">
    <citation type="submission" date="2019-11" db="EMBL/GenBank/DDBJ databases">
        <authorList>
            <person name="Feng L."/>
        </authorList>
    </citation>
    <scope>NUCLEOTIDE SEQUENCE</scope>
    <source>
        <strain evidence="4">BfaecisLFYP10</strain>
    </source>
</reference>
<evidence type="ECO:0000313" key="4">
    <source>
        <dbReference type="EMBL" id="VYT35160.1"/>
    </source>
</evidence>
<feature type="region of interest" description="Disordered" evidence="1">
    <location>
        <begin position="355"/>
        <end position="400"/>
    </location>
</feature>
<accession>A0A174R4C0</accession>
<organism evidence="2 5">
    <name type="scientific">Bacteroides faecis</name>
    <dbReference type="NCBI Taxonomy" id="674529"/>
    <lineage>
        <taxon>Bacteria</taxon>
        <taxon>Pseudomonadati</taxon>
        <taxon>Bacteroidota</taxon>
        <taxon>Bacteroidia</taxon>
        <taxon>Bacteroidales</taxon>
        <taxon>Bacteroidaceae</taxon>
        <taxon>Bacteroides</taxon>
    </lineage>
</organism>
<accession>A0A6N2VYW5</accession>
<dbReference type="AlphaFoldDB" id="A0A174R4C0"/>
<dbReference type="Pfam" id="PF19513">
    <property type="entry name" value="DUF6047"/>
    <property type="match status" value="1"/>
</dbReference>
<gene>
    <name evidence="4" type="ORF">BFLFYP10_02598</name>
    <name evidence="2" type="ORF">ERS852461_03354</name>
    <name evidence="3" type="ORF">NXY30_28000</name>
</gene>
<name>A0A174R4C0_9BACE</name>
<evidence type="ECO:0000313" key="5">
    <source>
        <dbReference type="Proteomes" id="UP000095606"/>
    </source>
</evidence>
<proteinExistence type="predicted"/>
<dbReference type="Proteomes" id="UP001060104">
    <property type="component" value="Chromosome"/>
</dbReference>
<dbReference type="Proteomes" id="UP000095606">
    <property type="component" value="Unassembled WGS sequence"/>
</dbReference>
<evidence type="ECO:0000256" key="1">
    <source>
        <dbReference type="SAM" id="MobiDB-lite"/>
    </source>
</evidence>
<reference evidence="3" key="3">
    <citation type="submission" date="2022-08" db="EMBL/GenBank/DDBJ databases">
        <title>Genome Sequencing of Bacteroides fragilis Group Isolates with Nanopore Technology.</title>
        <authorList>
            <person name="Tisza M.J."/>
            <person name="Smith D."/>
            <person name="Dekker J.P."/>
        </authorList>
    </citation>
    <scope>NUCLEOTIDE SEQUENCE</scope>
    <source>
        <strain evidence="3">BFG-527</strain>
    </source>
</reference>
<dbReference type="GeneID" id="92989207"/>
<dbReference type="InterPro" id="IPR046110">
    <property type="entry name" value="DUF6047"/>
</dbReference>
<sequence>MPAWMEKIKDTFTAKADLKSLFIVLQPDNQVSTVMVVSYVPTDKDSFQVFMDLTARIAMDQKTIPDNLLLHFEGIPAKDIPFTSELPAKDSEKALSFIASYGGITENNSVPLRKAAYLRACQRELTAENIRDLDYSPAYKCFIAHEDAMEKIAAGKQAKQFYTIAETEQGVRVFNDGLSGTIKFRDYLQSTADNFYSSSLQDVESLNIYRIETVSRRMLELSNGNQTTMPQAGMEILANYKPSVTFDMHPTGENLNRFVTAGALELSIRNRNIMTLQDIAARGYAHLPADESFAYKKDFLFVEKGIREITRQKELYRDYPFRQKMDELQNAARSLAQTLLNRDGVRKNYHRVSPPVVVSKKGEAQTAEKPQDKPGLSCGNEKKKVKTKTASVKKQAKPKL</sequence>
<dbReference type="EMBL" id="CZAE01000017">
    <property type="protein sequence ID" value="CUP77289.1"/>
    <property type="molecule type" value="Genomic_DNA"/>
</dbReference>
<keyword evidence="6" id="KW-1185">Reference proteome</keyword>
<reference evidence="2 5" key="1">
    <citation type="submission" date="2015-09" db="EMBL/GenBank/DDBJ databases">
        <authorList>
            <consortium name="Pathogen Informatics"/>
        </authorList>
    </citation>
    <scope>NUCLEOTIDE SEQUENCE [LARGE SCALE GENOMIC DNA]</scope>
    <source>
        <strain evidence="2 5">2789STDY5834846</strain>
    </source>
</reference>
<evidence type="ECO:0000313" key="2">
    <source>
        <dbReference type="EMBL" id="CUP77289.1"/>
    </source>
</evidence>